<dbReference type="GO" id="GO:0042744">
    <property type="term" value="P:hydrogen peroxide catabolic process"/>
    <property type="evidence" value="ECO:0007669"/>
    <property type="project" value="TreeGrafter"/>
</dbReference>
<keyword evidence="1 5" id="KW-0575">Peroxidase</keyword>
<dbReference type="AlphaFoldDB" id="A0A084QTQ1"/>
<dbReference type="STRING" id="1283841.A0A084QTQ1"/>
<dbReference type="InterPro" id="IPR002016">
    <property type="entry name" value="Haem_peroxidase"/>
</dbReference>
<keyword evidence="2" id="KW-0349">Heme</keyword>
<dbReference type="GO" id="GO:0020037">
    <property type="term" value="F:heme binding"/>
    <property type="evidence" value="ECO:0007669"/>
    <property type="project" value="UniProtKB-UniRule"/>
</dbReference>
<dbReference type="EMBL" id="KL660210">
    <property type="protein sequence ID" value="KFA67336.1"/>
    <property type="molecule type" value="Genomic_DNA"/>
</dbReference>
<keyword evidence="7" id="KW-1133">Transmembrane helix</keyword>
<protein>
    <recommendedName>
        <fullName evidence="5">Peroxidase</fullName>
        <ecNumber evidence="5">1.11.1.-</ecNumber>
    </recommendedName>
</protein>
<feature type="domain" description="Plant heme peroxidase family profile" evidence="8">
    <location>
        <begin position="56"/>
        <end position="267"/>
    </location>
</feature>
<dbReference type="OrthoDB" id="5151823at2759"/>
<feature type="region of interest" description="Disordered" evidence="6">
    <location>
        <begin position="212"/>
        <end position="265"/>
    </location>
</feature>
<evidence type="ECO:0000256" key="6">
    <source>
        <dbReference type="SAM" id="MobiDB-lite"/>
    </source>
</evidence>
<dbReference type="InterPro" id="IPR044831">
    <property type="entry name" value="Ccp1-like"/>
</dbReference>
<dbReference type="PRINTS" id="PR00458">
    <property type="entry name" value="PEROXIDASE"/>
</dbReference>
<keyword evidence="7" id="KW-0472">Membrane</keyword>
<keyword evidence="3 5" id="KW-0560">Oxidoreductase</keyword>
<dbReference type="PROSITE" id="PS50873">
    <property type="entry name" value="PEROXIDASE_4"/>
    <property type="match status" value="1"/>
</dbReference>
<evidence type="ECO:0000259" key="8">
    <source>
        <dbReference type="PROSITE" id="PS50873"/>
    </source>
</evidence>
<keyword evidence="10" id="KW-1185">Reference proteome</keyword>
<evidence type="ECO:0000256" key="7">
    <source>
        <dbReference type="SAM" id="Phobius"/>
    </source>
</evidence>
<evidence type="ECO:0000313" key="9">
    <source>
        <dbReference type="EMBL" id="KFA67336.1"/>
    </source>
</evidence>
<evidence type="ECO:0000256" key="3">
    <source>
        <dbReference type="ARBA" id="ARBA00023002"/>
    </source>
</evidence>
<gene>
    <name evidence="9" type="ORF">S40285_03653</name>
</gene>
<feature type="transmembrane region" description="Helical" evidence="7">
    <location>
        <begin position="20"/>
        <end position="41"/>
    </location>
</feature>
<evidence type="ECO:0000256" key="2">
    <source>
        <dbReference type="ARBA" id="ARBA00022617"/>
    </source>
</evidence>
<feature type="compositionally biased region" description="Acidic residues" evidence="6">
    <location>
        <begin position="223"/>
        <end position="257"/>
    </location>
</feature>
<proteinExistence type="inferred from homology"/>
<dbReference type="Gene3D" id="1.10.520.10">
    <property type="match status" value="1"/>
</dbReference>
<reference evidence="9 10" key="1">
    <citation type="journal article" date="2014" name="BMC Genomics">
        <title>Comparative genome sequencing reveals chemotype-specific gene clusters in the toxigenic black mold Stachybotrys.</title>
        <authorList>
            <person name="Semeiks J."/>
            <person name="Borek D."/>
            <person name="Otwinowski Z."/>
            <person name="Grishin N.V."/>
        </authorList>
    </citation>
    <scope>NUCLEOTIDE SEQUENCE [LARGE SCALE GENOMIC DNA]</scope>
    <source>
        <strain evidence="9 10">IBT 40285</strain>
    </source>
</reference>
<dbReference type="Proteomes" id="UP000028524">
    <property type="component" value="Unassembled WGS sequence"/>
</dbReference>
<organism evidence="9 10">
    <name type="scientific">Stachybotrys chlorohalonatus (strain IBT 40285)</name>
    <dbReference type="NCBI Taxonomy" id="1283841"/>
    <lineage>
        <taxon>Eukaryota</taxon>
        <taxon>Fungi</taxon>
        <taxon>Dikarya</taxon>
        <taxon>Ascomycota</taxon>
        <taxon>Pezizomycotina</taxon>
        <taxon>Sordariomycetes</taxon>
        <taxon>Hypocreomycetidae</taxon>
        <taxon>Hypocreales</taxon>
        <taxon>Stachybotryaceae</taxon>
        <taxon>Stachybotrys</taxon>
    </lineage>
</organism>
<evidence type="ECO:0000256" key="1">
    <source>
        <dbReference type="ARBA" id="ARBA00022559"/>
    </source>
</evidence>
<dbReference type="GO" id="GO:0046872">
    <property type="term" value="F:metal ion binding"/>
    <property type="evidence" value="ECO:0007669"/>
    <property type="project" value="UniProtKB-UniRule"/>
</dbReference>
<dbReference type="HOGENOM" id="CLU_953675_0_0_1"/>
<dbReference type="PANTHER" id="PTHR31356">
    <property type="entry name" value="THYLAKOID LUMENAL 29 KDA PROTEIN, CHLOROPLASTIC-RELATED"/>
    <property type="match status" value="1"/>
</dbReference>
<evidence type="ECO:0000256" key="5">
    <source>
        <dbReference type="RuleBase" id="RU363051"/>
    </source>
</evidence>
<dbReference type="Pfam" id="PF00141">
    <property type="entry name" value="peroxidase"/>
    <property type="match status" value="1"/>
</dbReference>
<evidence type="ECO:0000313" key="10">
    <source>
        <dbReference type="Proteomes" id="UP000028524"/>
    </source>
</evidence>
<dbReference type="SUPFAM" id="SSF48113">
    <property type="entry name" value="Heme-dependent peroxidases"/>
    <property type="match status" value="1"/>
</dbReference>
<evidence type="ECO:0000256" key="4">
    <source>
        <dbReference type="RuleBase" id="RU004241"/>
    </source>
</evidence>
<dbReference type="GO" id="GO:0000302">
    <property type="term" value="P:response to reactive oxygen species"/>
    <property type="evidence" value="ECO:0007669"/>
    <property type="project" value="TreeGrafter"/>
</dbReference>
<dbReference type="GO" id="GO:0004601">
    <property type="term" value="F:peroxidase activity"/>
    <property type="evidence" value="ECO:0007669"/>
    <property type="project" value="UniProtKB-KW"/>
</dbReference>
<keyword evidence="2" id="KW-0479">Metal-binding</keyword>
<sequence length="292" mass="31577">MSWNFNVIHSRGSSALTKTFVLVAVIANLGPAGTAFGSYVWPSSYDEIEDIYSLQQGYEARLLGDKAASCGVDGGAENQAPDWLRIAFHDMITHDAAAGIGGLDASVWLKLDREENFGRNFNETFVDFRPYYSPKTSAADLLALGVVVAHSACGGTTKIPYRFGRIDAQSAGAAGVPQKRDPVTKMADRFAAAGFNQADMIALTACGHSLGGQHGPGHNDGPIEYDEEAEHDETAEEEEEDEEPHGEEEGHDEELENFDTTPNGFDNLLAIEYLDGTSKSPLIVGKKRHKQP</sequence>
<keyword evidence="7" id="KW-0812">Transmembrane</keyword>
<dbReference type="PANTHER" id="PTHR31356:SF53">
    <property type="entry name" value="HEME PEROXIDASE"/>
    <property type="match status" value="1"/>
</dbReference>
<dbReference type="InterPro" id="IPR010255">
    <property type="entry name" value="Haem_peroxidase_sf"/>
</dbReference>
<dbReference type="GO" id="GO:0034599">
    <property type="term" value="P:cellular response to oxidative stress"/>
    <property type="evidence" value="ECO:0007669"/>
    <property type="project" value="InterPro"/>
</dbReference>
<keyword evidence="2" id="KW-0408">Iron</keyword>
<accession>A0A084QTQ1</accession>
<dbReference type="InParanoid" id="A0A084QTQ1"/>
<name>A0A084QTQ1_STAC4</name>
<dbReference type="Gene3D" id="1.10.420.10">
    <property type="entry name" value="Peroxidase, domain 2"/>
    <property type="match status" value="1"/>
</dbReference>
<dbReference type="EC" id="1.11.1.-" evidence="5"/>
<comment type="similarity">
    <text evidence="4">Belongs to the peroxidase family.</text>
</comment>